<proteinExistence type="predicted"/>
<sequence length="211" mass="24338">MGCDSYVNGEAVTNPFSIRQFVGATRRKDVFLCWPFQQKHLHICLKYGISNVLPPFEPCNPAIRTTEETVGLMCSQQNKENVSFENKVRDIIVQEQLIKDECNSFYDEVLLKAPCHDFLKSHLDDSSKHKDESNISFDYTSNVIAPLNRQSSSIEGSDLNVHPRTNTLSSKRLRHKQRKYKWRQKKRSMLDILAKAKPCTLEDLYKLDAAQ</sequence>
<dbReference type="AlphaFoldDB" id="A0A061EJH8"/>
<reference evidence="1 2" key="1">
    <citation type="journal article" date="2013" name="Genome Biol.">
        <title>The genome sequence of the most widely cultivated cacao type and its use to identify candidate genes regulating pod color.</title>
        <authorList>
            <person name="Motamayor J.C."/>
            <person name="Mockaitis K."/>
            <person name="Schmutz J."/>
            <person name="Haiminen N."/>
            <person name="Iii D.L."/>
            <person name="Cornejo O."/>
            <person name="Findley S.D."/>
            <person name="Zheng P."/>
            <person name="Utro F."/>
            <person name="Royaert S."/>
            <person name="Saski C."/>
            <person name="Jenkins J."/>
            <person name="Podicheti R."/>
            <person name="Zhao M."/>
            <person name="Scheffler B.E."/>
            <person name="Stack J.C."/>
            <person name="Feltus F.A."/>
            <person name="Mustiga G.M."/>
            <person name="Amores F."/>
            <person name="Phillips W."/>
            <person name="Marelli J.P."/>
            <person name="May G.D."/>
            <person name="Shapiro H."/>
            <person name="Ma J."/>
            <person name="Bustamante C.D."/>
            <person name="Schnell R.J."/>
            <person name="Main D."/>
            <person name="Gilbert D."/>
            <person name="Parida L."/>
            <person name="Kuhn D.N."/>
        </authorList>
    </citation>
    <scope>NUCLEOTIDE SEQUENCE [LARGE SCALE GENOMIC DNA]</scope>
    <source>
        <strain evidence="2">cv. Matina 1-6</strain>
    </source>
</reference>
<evidence type="ECO:0000313" key="2">
    <source>
        <dbReference type="Proteomes" id="UP000026915"/>
    </source>
</evidence>
<dbReference type="HOGENOM" id="CLU_1306762_0_0_1"/>
<organism evidence="1 2">
    <name type="scientific">Theobroma cacao</name>
    <name type="common">Cacao</name>
    <name type="synonym">Cocoa</name>
    <dbReference type="NCBI Taxonomy" id="3641"/>
    <lineage>
        <taxon>Eukaryota</taxon>
        <taxon>Viridiplantae</taxon>
        <taxon>Streptophyta</taxon>
        <taxon>Embryophyta</taxon>
        <taxon>Tracheophyta</taxon>
        <taxon>Spermatophyta</taxon>
        <taxon>Magnoliopsida</taxon>
        <taxon>eudicotyledons</taxon>
        <taxon>Gunneridae</taxon>
        <taxon>Pentapetalae</taxon>
        <taxon>rosids</taxon>
        <taxon>malvids</taxon>
        <taxon>Malvales</taxon>
        <taxon>Malvaceae</taxon>
        <taxon>Byttnerioideae</taxon>
        <taxon>Theobroma</taxon>
    </lineage>
</organism>
<protein>
    <submittedName>
        <fullName evidence="1">Uncharacterized protein</fullName>
    </submittedName>
</protein>
<dbReference type="STRING" id="3641.A0A061EJH8"/>
<gene>
    <name evidence="1" type="ORF">TCM_020137</name>
</gene>
<dbReference type="KEGG" id="tcc:18602564"/>
<dbReference type="Proteomes" id="UP000026915">
    <property type="component" value="Chromosome 4"/>
</dbReference>
<dbReference type="eggNOG" id="ENOG502S3MV">
    <property type="taxonomic scope" value="Eukaryota"/>
</dbReference>
<keyword evidence="2" id="KW-1185">Reference proteome</keyword>
<dbReference type="PANTHER" id="PTHR35767:SF11">
    <property type="match status" value="1"/>
</dbReference>
<dbReference type="EMBL" id="CM001882">
    <property type="protein sequence ID" value="EOY05026.1"/>
    <property type="molecule type" value="Genomic_DNA"/>
</dbReference>
<dbReference type="Gramene" id="EOY05026">
    <property type="protein sequence ID" value="EOY05026"/>
    <property type="gene ID" value="TCM_020137"/>
</dbReference>
<evidence type="ECO:0000313" key="1">
    <source>
        <dbReference type="EMBL" id="EOY05026.1"/>
    </source>
</evidence>
<name>A0A061EJH8_THECC</name>
<dbReference type="PANTHER" id="PTHR35767">
    <property type="entry name" value="HAPLESS PROTEIN"/>
    <property type="match status" value="1"/>
</dbReference>
<dbReference type="InParanoid" id="A0A061EJH8"/>
<dbReference type="OrthoDB" id="1929441at2759"/>
<dbReference type="Gramene" id="Tc04v2_t015170.1">
    <property type="protein sequence ID" value="Tc04v2_p015170.1"/>
    <property type="gene ID" value="Tc04v2_g015170"/>
</dbReference>
<accession>A0A061EJH8</accession>
<dbReference type="OMA" id="HWRIDTV"/>